<evidence type="ECO:0000256" key="1">
    <source>
        <dbReference type="ARBA" id="ARBA00000382"/>
    </source>
</evidence>
<protein>
    <recommendedName>
        <fullName evidence="4">glucan endo-1,3-beta-D-glucosidase</fullName>
        <ecNumber evidence="4">3.2.1.39</ecNumber>
    </recommendedName>
</protein>
<dbReference type="PANTHER" id="PTHR16631:SF13">
    <property type="entry name" value="GLUCAN ENDO-1,3-BETA-GLUCOSIDASE EGLC-RELATED"/>
    <property type="match status" value="1"/>
</dbReference>
<dbReference type="PANTHER" id="PTHR16631">
    <property type="entry name" value="GLUCAN 1,3-BETA-GLUCOSIDASE"/>
    <property type="match status" value="1"/>
</dbReference>
<dbReference type="GO" id="GO:0042973">
    <property type="term" value="F:glucan endo-1,3-beta-D-glucosidase activity"/>
    <property type="evidence" value="ECO:0007669"/>
    <property type="project" value="UniProtKB-EC"/>
</dbReference>
<dbReference type="GO" id="GO:0071555">
    <property type="term" value="P:cell wall organization"/>
    <property type="evidence" value="ECO:0007669"/>
    <property type="project" value="TreeGrafter"/>
</dbReference>
<dbReference type="GO" id="GO:0009986">
    <property type="term" value="C:cell surface"/>
    <property type="evidence" value="ECO:0007669"/>
    <property type="project" value="TreeGrafter"/>
</dbReference>
<evidence type="ECO:0000313" key="6">
    <source>
        <dbReference type="EMBL" id="KAF2714565.1"/>
    </source>
</evidence>
<dbReference type="GO" id="GO:0005576">
    <property type="term" value="C:extracellular region"/>
    <property type="evidence" value="ECO:0007669"/>
    <property type="project" value="TreeGrafter"/>
</dbReference>
<dbReference type="AlphaFoldDB" id="A0A6G1KPT9"/>
<sequence>AAAEVHTGFNYGAYWRDNNRAKTKADFVRQFTLAKNLPNTPVPFDTARLFTSIQWGSTATTQKHIEAFDAAVETSTKLLLGFWAPDEQLLDKEIEALRRGFDAHGARLADLVIGLSVGNEDMYRFARNDTIEGDTTEGMQNRVESARAKIAKSTFAHFMKDKPIGHTDIQDYAADIKGFDFVGLNTYPYYSEMAIENANESFFNTLAEVEQKAGDTPVWVGETGWPFSGIAMGSAAPSAENMQRYWTEVGCHLFGKYNTFWFQLEKDSPDEADWGLVDTASQKPRINDLSCPSPEEPVP</sequence>
<gene>
    <name evidence="6" type="ORF">K504DRAFT_354531</name>
</gene>
<reference evidence="6" key="1">
    <citation type="journal article" date="2020" name="Stud. Mycol.">
        <title>101 Dothideomycetes genomes: a test case for predicting lifestyles and emergence of pathogens.</title>
        <authorList>
            <person name="Haridas S."/>
            <person name="Albert R."/>
            <person name="Binder M."/>
            <person name="Bloem J."/>
            <person name="Labutti K."/>
            <person name="Salamov A."/>
            <person name="Andreopoulos B."/>
            <person name="Baker S."/>
            <person name="Barry K."/>
            <person name="Bills G."/>
            <person name="Bluhm B."/>
            <person name="Cannon C."/>
            <person name="Castanera R."/>
            <person name="Culley D."/>
            <person name="Daum C."/>
            <person name="Ezra D."/>
            <person name="Gonzalez J."/>
            <person name="Henrissat B."/>
            <person name="Kuo A."/>
            <person name="Liang C."/>
            <person name="Lipzen A."/>
            <person name="Lutzoni F."/>
            <person name="Magnuson J."/>
            <person name="Mondo S."/>
            <person name="Nolan M."/>
            <person name="Ohm R."/>
            <person name="Pangilinan J."/>
            <person name="Park H.-J."/>
            <person name="Ramirez L."/>
            <person name="Alfaro M."/>
            <person name="Sun H."/>
            <person name="Tritt A."/>
            <person name="Yoshinaga Y."/>
            <person name="Zwiers L.-H."/>
            <person name="Turgeon B."/>
            <person name="Goodwin S."/>
            <person name="Spatafora J."/>
            <person name="Crous P."/>
            <person name="Grigoriev I."/>
        </authorList>
    </citation>
    <scope>NUCLEOTIDE SEQUENCE</scope>
    <source>
        <strain evidence="6">CBS 279.74</strain>
    </source>
</reference>
<dbReference type="EMBL" id="MU005764">
    <property type="protein sequence ID" value="KAF2714565.1"/>
    <property type="molecule type" value="Genomic_DNA"/>
</dbReference>
<organism evidence="6 7">
    <name type="scientific">Pleomassaria siparia CBS 279.74</name>
    <dbReference type="NCBI Taxonomy" id="1314801"/>
    <lineage>
        <taxon>Eukaryota</taxon>
        <taxon>Fungi</taxon>
        <taxon>Dikarya</taxon>
        <taxon>Ascomycota</taxon>
        <taxon>Pezizomycotina</taxon>
        <taxon>Dothideomycetes</taxon>
        <taxon>Pleosporomycetidae</taxon>
        <taxon>Pleosporales</taxon>
        <taxon>Pleomassariaceae</taxon>
        <taxon>Pleomassaria</taxon>
    </lineage>
</organism>
<evidence type="ECO:0000256" key="3">
    <source>
        <dbReference type="ARBA" id="ARBA00008773"/>
    </source>
</evidence>
<dbReference type="GO" id="GO:0009277">
    <property type="term" value="C:fungal-type cell wall"/>
    <property type="evidence" value="ECO:0007669"/>
    <property type="project" value="TreeGrafter"/>
</dbReference>
<comment type="subcellular location">
    <subcellularLocation>
        <location evidence="2">Cell envelope</location>
    </subcellularLocation>
</comment>
<evidence type="ECO:0000313" key="7">
    <source>
        <dbReference type="Proteomes" id="UP000799428"/>
    </source>
</evidence>
<keyword evidence="7" id="KW-1185">Reference proteome</keyword>
<dbReference type="Gene3D" id="3.20.20.80">
    <property type="entry name" value="Glycosidases"/>
    <property type="match status" value="1"/>
</dbReference>
<dbReference type="Proteomes" id="UP000799428">
    <property type="component" value="Unassembled WGS sequence"/>
</dbReference>
<feature type="non-terminal residue" evidence="6">
    <location>
        <position position="1"/>
    </location>
</feature>
<feature type="non-terminal residue" evidence="6">
    <location>
        <position position="299"/>
    </location>
</feature>
<dbReference type="SUPFAM" id="SSF51445">
    <property type="entry name" value="(Trans)glycosidases"/>
    <property type="match status" value="1"/>
</dbReference>
<dbReference type="InterPro" id="IPR017853">
    <property type="entry name" value="GH"/>
</dbReference>
<comment type="catalytic activity">
    <reaction evidence="1">
        <text>Hydrolysis of (1-&gt;3)-beta-D-glucosidic linkages in (1-&gt;3)-beta-D-glucans.</text>
        <dbReference type="EC" id="3.2.1.39"/>
    </reaction>
</comment>
<comment type="similarity">
    <text evidence="3">Belongs to the glycosyl hydrolase 17 family.</text>
</comment>
<dbReference type="InterPro" id="IPR050732">
    <property type="entry name" value="Beta-glucan_modifiers"/>
</dbReference>
<name>A0A6G1KPT9_9PLEO</name>
<evidence type="ECO:0000256" key="2">
    <source>
        <dbReference type="ARBA" id="ARBA00004196"/>
    </source>
</evidence>
<dbReference type="EC" id="3.2.1.39" evidence="4"/>
<proteinExistence type="inferred from homology"/>
<evidence type="ECO:0000256" key="5">
    <source>
        <dbReference type="ARBA" id="ARBA00022801"/>
    </source>
</evidence>
<accession>A0A6G1KPT9</accession>
<dbReference type="OrthoDB" id="77201at2759"/>
<keyword evidence="5 6" id="KW-0378">Hydrolase</keyword>
<evidence type="ECO:0000256" key="4">
    <source>
        <dbReference type="ARBA" id="ARBA00012780"/>
    </source>
</evidence>